<evidence type="ECO:0000256" key="1">
    <source>
        <dbReference type="ARBA" id="ARBA00010792"/>
    </source>
</evidence>
<accession>A0ABS4FU66</accession>
<evidence type="ECO:0000313" key="4">
    <source>
        <dbReference type="EMBL" id="MBP1905893.1"/>
    </source>
</evidence>
<reference evidence="4 5" key="1">
    <citation type="submission" date="2021-03" db="EMBL/GenBank/DDBJ databases">
        <title>Genomic Encyclopedia of Type Strains, Phase IV (KMG-IV): sequencing the most valuable type-strain genomes for metagenomic binning, comparative biology and taxonomic classification.</title>
        <authorList>
            <person name="Goeker M."/>
        </authorList>
    </citation>
    <scope>NUCLEOTIDE SEQUENCE [LARGE SCALE GENOMIC DNA]</scope>
    <source>
        <strain evidence="4 5">DSM 14349</strain>
    </source>
</reference>
<keyword evidence="5" id="KW-1185">Reference proteome</keyword>
<protein>
    <submittedName>
        <fullName evidence="4">Membrane protein DedA with SNARE-associated domain</fullName>
    </submittedName>
</protein>
<dbReference type="PANTHER" id="PTHR42709">
    <property type="entry name" value="ALKALINE PHOSPHATASE LIKE PROTEIN"/>
    <property type="match status" value="1"/>
</dbReference>
<dbReference type="Pfam" id="PF09335">
    <property type="entry name" value="VTT_dom"/>
    <property type="match status" value="1"/>
</dbReference>
<dbReference type="PANTHER" id="PTHR42709:SF9">
    <property type="entry name" value="ALKALINE PHOSPHATASE LIKE PROTEIN"/>
    <property type="match status" value="1"/>
</dbReference>
<comment type="similarity">
    <text evidence="1">Belongs to the DedA family.</text>
</comment>
<organism evidence="4 5">
    <name type="scientific">Paenibacillus turicensis</name>
    <dbReference type="NCBI Taxonomy" id="160487"/>
    <lineage>
        <taxon>Bacteria</taxon>
        <taxon>Bacillati</taxon>
        <taxon>Bacillota</taxon>
        <taxon>Bacilli</taxon>
        <taxon>Bacillales</taxon>
        <taxon>Paenibacillaceae</taxon>
        <taxon>Paenibacillus</taxon>
    </lineage>
</organism>
<evidence type="ECO:0000256" key="2">
    <source>
        <dbReference type="SAM" id="Phobius"/>
    </source>
</evidence>
<dbReference type="RefSeq" id="WP_210089508.1">
    <property type="nucleotide sequence ID" value="NZ_JAGGKG010000011.1"/>
</dbReference>
<sequence length="207" mass="23614">MGVIMSYVAQYGYFAMFGLLSLGFLGVPIPDETLVMAFGGFTAKGHFSFWLAYLVTVLGSLCGMMLSYTLGKLIGKPLLHKYGKWIWITPSRLEKTEHWFAKYGNWSVLFGYFIPGIRQVTSYLSGVYQLSLRVYITYATLGSILWCGTFMFIGRAVGHRWHKIVPYFYGHRRLFYFLSILFVVLIVAGVVYWKKRKQSLAAKSAIS</sequence>
<keyword evidence="2" id="KW-0472">Membrane</keyword>
<dbReference type="Proteomes" id="UP001519272">
    <property type="component" value="Unassembled WGS sequence"/>
</dbReference>
<dbReference type="InterPro" id="IPR051311">
    <property type="entry name" value="DedA_domain"/>
</dbReference>
<proteinExistence type="inferred from homology"/>
<name>A0ABS4FU66_9BACL</name>
<evidence type="ECO:0000259" key="3">
    <source>
        <dbReference type="Pfam" id="PF09335"/>
    </source>
</evidence>
<comment type="caution">
    <text evidence="4">The sequence shown here is derived from an EMBL/GenBank/DDBJ whole genome shotgun (WGS) entry which is preliminary data.</text>
</comment>
<feature type="transmembrane region" description="Helical" evidence="2">
    <location>
        <begin position="174"/>
        <end position="193"/>
    </location>
</feature>
<dbReference type="EMBL" id="JAGGKG010000011">
    <property type="protein sequence ID" value="MBP1905893.1"/>
    <property type="molecule type" value="Genomic_DNA"/>
</dbReference>
<feature type="domain" description="VTT" evidence="3">
    <location>
        <begin position="29"/>
        <end position="155"/>
    </location>
</feature>
<dbReference type="InterPro" id="IPR032816">
    <property type="entry name" value="VTT_dom"/>
</dbReference>
<keyword evidence="2" id="KW-0812">Transmembrane</keyword>
<keyword evidence="2" id="KW-1133">Transmembrane helix</keyword>
<feature type="transmembrane region" description="Helical" evidence="2">
    <location>
        <begin position="50"/>
        <end position="71"/>
    </location>
</feature>
<evidence type="ECO:0000313" key="5">
    <source>
        <dbReference type="Proteomes" id="UP001519272"/>
    </source>
</evidence>
<feature type="transmembrane region" description="Helical" evidence="2">
    <location>
        <begin position="12"/>
        <end position="30"/>
    </location>
</feature>
<feature type="transmembrane region" description="Helical" evidence="2">
    <location>
        <begin position="135"/>
        <end position="154"/>
    </location>
</feature>
<gene>
    <name evidence="4" type="ORF">J2Z32_002541</name>
</gene>